<reference evidence="1 2" key="1">
    <citation type="submission" date="2016-02" db="EMBL/GenBank/DDBJ databases">
        <title>Biosynthesis of antibiotic leucinostatins and their inhibition on Phytophthora in bio-control Purpureocillium lilacinum.</title>
        <authorList>
            <person name="Wang G."/>
            <person name="Liu Z."/>
            <person name="Lin R."/>
            <person name="Li E."/>
            <person name="Mao Z."/>
            <person name="Ling J."/>
            <person name="Yin W."/>
            <person name="Xie B."/>
        </authorList>
    </citation>
    <scope>NUCLEOTIDE SEQUENCE [LARGE SCALE GENOMIC DNA]</scope>
    <source>
        <strain evidence="1">PLFJ-1</strain>
    </source>
</reference>
<dbReference type="AlphaFoldDB" id="A0A179EVS0"/>
<evidence type="ECO:0000313" key="2">
    <source>
        <dbReference type="Proteomes" id="UP000078340"/>
    </source>
</evidence>
<organism evidence="1 2">
    <name type="scientific">Purpureocillium lilacinum</name>
    <name type="common">Paecilomyces lilacinus</name>
    <dbReference type="NCBI Taxonomy" id="33203"/>
    <lineage>
        <taxon>Eukaryota</taxon>
        <taxon>Fungi</taxon>
        <taxon>Dikarya</taxon>
        <taxon>Ascomycota</taxon>
        <taxon>Pezizomycotina</taxon>
        <taxon>Sordariomycetes</taxon>
        <taxon>Hypocreomycetidae</taxon>
        <taxon>Hypocreales</taxon>
        <taxon>Ophiocordycipitaceae</taxon>
        <taxon>Purpureocillium</taxon>
    </lineage>
</organism>
<evidence type="ECO:0000313" key="1">
    <source>
        <dbReference type="EMBL" id="OAQ57252.1"/>
    </source>
</evidence>
<comment type="caution">
    <text evidence="1">The sequence shown here is derived from an EMBL/GenBank/DDBJ whole genome shotgun (WGS) entry which is preliminary data.</text>
</comment>
<name>A0A179EVS0_PURLI</name>
<protein>
    <submittedName>
        <fullName evidence="1">Uncharacterized protein</fullName>
    </submittedName>
</protein>
<dbReference type="Proteomes" id="UP000078340">
    <property type="component" value="Unassembled WGS sequence"/>
</dbReference>
<sequence>MDYPYTREQGYRTSSVALEAAFITADVREALHRSHTLRRTVREHLRDSLKSYYCVDVGRDNAFRVVTRLSWMLCVLQRATGLPLLWHERQFLSCHPPGVVDAGVTRPALGRFYFRMAVPGQGTACACARTDWSSGRRRSRCFCAWLRDSLRSCEGIGPSNELGLACAQYFQCWSARQVSNLYAWVNKPGSRSDSKTS</sequence>
<gene>
    <name evidence="1" type="ORF">VFPFJ_11770</name>
</gene>
<dbReference type="EMBL" id="LSBI01000147">
    <property type="protein sequence ID" value="OAQ57252.1"/>
    <property type="molecule type" value="Genomic_DNA"/>
</dbReference>
<accession>A0A179EVS0</accession>
<proteinExistence type="predicted"/>